<gene>
    <name evidence="2" type="ORF">NW762_006179</name>
</gene>
<comment type="caution">
    <text evidence="2">The sequence shown here is derived from an EMBL/GenBank/DDBJ whole genome shotgun (WGS) entry which is preliminary data.</text>
</comment>
<evidence type="ECO:0000313" key="2">
    <source>
        <dbReference type="EMBL" id="KAJ4263360.1"/>
    </source>
</evidence>
<protein>
    <submittedName>
        <fullName evidence="2">Uncharacterized protein</fullName>
    </submittedName>
</protein>
<dbReference type="OrthoDB" id="4898680at2759"/>
<dbReference type="AlphaFoldDB" id="A0A9W8VHC2"/>
<dbReference type="Proteomes" id="UP001152049">
    <property type="component" value="Unassembled WGS sequence"/>
</dbReference>
<sequence>MLSLVVEAVMFKGRIVNSGTSLVWKVAYYGLAAAGVICLSLLGQSLTTETRETDVFKVLRDLGVMVAEIEYGTLVFKEDANYALLTGAARTIKNLTARISLGRTDPVCLQPVDDPAWQTMASESDETPWDPWYPNNLQDFESSFWLTLAEHPLLLGENLPQ</sequence>
<keyword evidence="3" id="KW-1185">Reference proteome</keyword>
<reference evidence="2" key="1">
    <citation type="submission" date="2022-09" db="EMBL/GenBank/DDBJ databases">
        <title>Fusarium specimens isolated from Avocado Roots.</title>
        <authorList>
            <person name="Stajich J."/>
            <person name="Roper C."/>
            <person name="Heimlech-Rivalta G."/>
        </authorList>
    </citation>
    <scope>NUCLEOTIDE SEQUENCE</scope>
    <source>
        <strain evidence="2">CF00136</strain>
    </source>
</reference>
<dbReference type="EMBL" id="JAOQAZ010000010">
    <property type="protein sequence ID" value="KAJ4263360.1"/>
    <property type="molecule type" value="Genomic_DNA"/>
</dbReference>
<name>A0A9W8VHC2_9HYPO</name>
<proteinExistence type="predicted"/>
<organism evidence="2 3">
    <name type="scientific">Fusarium torreyae</name>
    <dbReference type="NCBI Taxonomy" id="1237075"/>
    <lineage>
        <taxon>Eukaryota</taxon>
        <taxon>Fungi</taxon>
        <taxon>Dikarya</taxon>
        <taxon>Ascomycota</taxon>
        <taxon>Pezizomycotina</taxon>
        <taxon>Sordariomycetes</taxon>
        <taxon>Hypocreomycetidae</taxon>
        <taxon>Hypocreales</taxon>
        <taxon>Nectriaceae</taxon>
        <taxon>Fusarium</taxon>
    </lineage>
</organism>
<evidence type="ECO:0000313" key="3">
    <source>
        <dbReference type="Proteomes" id="UP001152049"/>
    </source>
</evidence>
<feature type="transmembrane region" description="Helical" evidence="1">
    <location>
        <begin position="26"/>
        <end position="43"/>
    </location>
</feature>
<evidence type="ECO:0000256" key="1">
    <source>
        <dbReference type="SAM" id="Phobius"/>
    </source>
</evidence>
<keyword evidence="1" id="KW-0472">Membrane</keyword>
<keyword evidence="1" id="KW-1133">Transmembrane helix</keyword>
<accession>A0A9W8VHC2</accession>
<keyword evidence="1" id="KW-0812">Transmembrane</keyword>